<proteinExistence type="predicted"/>
<keyword evidence="3" id="KW-0446">Lipid-binding</keyword>
<reference evidence="5" key="1">
    <citation type="submission" date="2020-05" db="UniProtKB">
        <authorList>
            <consortium name="EnsemblMetazoa"/>
        </authorList>
    </citation>
    <scope>IDENTIFICATION</scope>
    <source>
        <strain evidence="5">Jacobina</strain>
    </source>
</reference>
<dbReference type="SUPFAM" id="SSF50729">
    <property type="entry name" value="PH domain-like"/>
    <property type="match status" value="1"/>
</dbReference>
<evidence type="ECO:0000256" key="1">
    <source>
        <dbReference type="ARBA" id="ARBA00022448"/>
    </source>
</evidence>
<protein>
    <recommendedName>
        <fullName evidence="4">PH domain-containing protein</fullName>
    </recommendedName>
</protein>
<dbReference type="CDD" id="cd13291">
    <property type="entry name" value="PH_ORP10_ORP11"/>
    <property type="match status" value="1"/>
</dbReference>
<evidence type="ECO:0000313" key="5">
    <source>
        <dbReference type="EnsemblMetazoa" id="LLOJ002313-PA"/>
    </source>
</evidence>
<sequence length="260" mass="29193">WFRERNTVEWDFVVLFSVKFVVKILRKLFRRKSKTKKRRMESNLEKVLNPNRSLCGQLYKYTNVVKGWQYRWFTVDAQAGTLSYYLCDTTNQSEDTNPHSVGTAPTPKNQTPRGQVHLACAVVCPSVEDSRTFTISCASGDTLKLRASDARARQEWIDGLRAITESHTLAIANDSLPAREHLAASDAMGAARQQLQATELCNATLARTIEAVAPPLSHTDPDLLMLKALSAANTQCLIQCLNLLQRYSEIQADTRSEVAF</sequence>
<evidence type="ECO:0000256" key="3">
    <source>
        <dbReference type="ARBA" id="ARBA00023121"/>
    </source>
</evidence>
<dbReference type="InterPro" id="IPR001849">
    <property type="entry name" value="PH_domain"/>
</dbReference>
<feature type="domain" description="PH" evidence="4">
    <location>
        <begin position="51"/>
        <end position="165"/>
    </location>
</feature>
<dbReference type="GO" id="GO:0006869">
    <property type="term" value="P:lipid transport"/>
    <property type="evidence" value="ECO:0007669"/>
    <property type="project" value="UniProtKB-KW"/>
</dbReference>
<dbReference type="InterPro" id="IPR000648">
    <property type="entry name" value="Oxysterol-bd"/>
</dbReference>
<dbReference type="InterPro" id="IPR011993">
    <property type="entry name" value="PH-like_dom_sf"/>
</dbReference>
<dbReference type="VEuPathDB" id="VectorBase:LLOJ002313"/>
<dbReference type="PROSITE" id="PS50003">
    <property type="entry name" value="PH_DOMAIN"/>
    <property type="match status" value="1"/>
</dbReference>
<dbReference type="Gene3D" id="2.30.29.30">
    <property type="entry name" value="Pleckstrin-homology domain (PH domain)/Phosphotyrosine-binding domain (PTB)"/>
    <property type="match status" value="1"/>
</dbReference>
<dbReference type="EnsemblMetazoa" id="LLOJ002313-RA">
    <property type="protein sequence ID" value="LLOJ002313-PA"/>
    <property type="gene ID" value="LLOJ002313"/>
</dbReference>
<dbReference type="Pfam" id="PF00169">
    <property type="entry name" value="PH"/>
    <property type="match status" value="1"/>
</dbReference>
<name>A0A1B0CD93_LUTLO</name>
<dbReference type="PANTHER" id="PTHR10972">
    <property type="entry name" value="OXYSTEROL-BINDING PROTEIN-RELATED"/>
    <property type="match status" value="1"/>
</dbReference>
<dbReference type="EMBL" id="AJWK01007541">
    <property type="status" value="NOT_ANNOTATED_CDS"/>
    <property type="molecule type" value="Genomic_DNA"/>
</dbReference>
<evidence type="ECO:0000313" key="6">
    <source>
        <dbReference type="Proteomes" id="UP000092461"/>
    </source>
</evidence>
<dbReference type="GO" id="GO:0016020">
    <property type="term" value="C:membrane"/>
    <property type="evidence" value="ECO:0007669"/>
    <property type="project" value="TreeGrafter"/>
</dbReference>
<dbReference type="AlphaFoldDB" id="A0A1B0CD93"/>
<accession>A0A1B0CD93</accession>
<keyword evidence="1" id="KW-0813">Transport</keyword>
<evidence type="ECO:0000256" key="2">
    <source>
        <dbReference type="ARBA" id="ARBA00023055"/>
    </source>
</evidence>
<evidence type="ECO:0000259" key="4">
    <source>
        <dbReference type="PROSITE" id="PS50003"/>
    </source>
</evidence>
<dbReference type="Proteomes" id="UP000092461">
    <property type="component" value="Unassembled WGS sequence"/>
</dbReference>
<dbReference type="VEuPathDB" id="VectorBase:LLONM1_002102"/>
<organism evidence="5 6">
    <name type="scientific">Lutzomyia longipalpis</name>
    <name type="common">Sand fly</name>
    <dbReference type="NCBI Taxonomy" id="7200"/>
    <lineage>
        <taxon>Eukaryota</taxon>
        <taxon>Metazoa</taxon>
        <taxon>Ecdysozoa</taxon>
        <taxon>Arthropoda</taxon>
        <taxon>Hexapoda</taxon>
        <taxon>Insecta</taxon>
        <taxon>Pterygota</taxon>
        <taxon>Neoptera</taxon>
        <taxon>Endopterygota</taxon>
        <taxon>Diptera</taxon>
        <taxon>Nematocera</taxon>
        <taxon>Psychodoidea</taxon>
        <taxon>Psychodidae</taxon>
        <taxon>Lutzomyia</taxon>
        <taxon>Lutzomyia</taxon>
    </lineage>
</organism>
<keyword evidence="2" id="KW-0445">Lipid transport</keyword>
<dbReference type="GO" id="GO:0032934">
    <property type="term" value="F:sterol binding"/>
    <property type="evidence" value="ECO:0007669"/>
    <property type="project" value="TreeGrafter"/>
</dbReference>
<dbReference type="GO" id="GO:0005829">
    <property type="term" value="C:cytosol"/>
    <property type="evidence" value="ECO:0007669"/>
    <property type="project" value="TreeGrafter"/>
</dbReference>
<keyword evidence="6" id="KW-1185">Reference proteome</keyword>
<dbReference type="SMART" id="SM00233">
    <property type="entry name" value="PH"/>
    <property type="match status" value="1"/>
</dbReference>
<dbReference type="PANTHER" id="PTHR10972:SF141">
    <property type="entry name" value="OXYSTEROL-BINDING PROTEIN"/>
    <property type="match status" value="1"/>
</dbReference>